<reference evidence="10 11" key="1">
    <citation type="submission" date="2016-04" db="EMBL/GenBank/DDBJ databases">
        <title>The genome of Intoshia linei affirms orthonectids as highly simplified spiralians.</title>
        <authorList>
            <person name="Mikhailov K.V."/>
            <person name="Slusarev G.S."/>
            <person name="Nikitin M.A."/>
            <person name="Logacheva M.D."/>
            <person name="Penin A."/>
            <person name="Aleoshin V."/>
            <person name="Panchin Y.V."/>
        </authorList>
    </citation>
    <scope>NUCLEOTIDE SEQUENCE [LARGE SCALE GENOMIC DNA]</scope>
    <source>
        <strain evidence="10">Intl2013</strain>
        <tissue evidence="10">Whole animal</tissue>
    </source>
</reference>
<accession>A0A177AZV2</accession>
<dbReference type="Proteomes" id="UP000078046">
    <property type="component" value="Unassembled WGS sequence"/>
</dbReference>
<dbReference type="Gene3D" id="1.20.1280.290">
    <property type="match status" value="1"/>
</dbReference>
<evidence type="ECO:0000256" key="5">
    <source>
        <dbReference type="ARBA" id="ARBA00022737"/>
    </source>
</evidence>
<dbReference type="OrthoDB" id="75720at2759"/>
<feature type="transmembrane region" description="Helical" evidence="9">
    <location>
        <begin position="47"/>
        <end position="68"/>
    </location>
</feature>
<name>A0A177AZV2_9BILA</name>
<evidence type="ECO:0000256" key="7">
    <source>
        <dbReference type="ARBA" id="ARBA00023136"/>
    </source>
</evidence>
<evidence type="ECO:0000256" key="2">
    <source>
        <dbReference type="ARBA" id="ARBA00006855"/>
    </source>
</evidence>
<keyword evidence="4 9" id="KW-0812">Transmembrane</keyword>
<sequence length="96" mass="11349">MNYKRKSVDGFSILNIFLDLIGGFFSLLQMFLIAFNRNNWHTLLQNITKLSLGVLSIMYDSIIVMQWFRYKQINVLVLEEENLMQESFCDSELSEE</sequence>
<comment type="subcellular location">
    <subcellularLocation>
        <location evidence="1">Endomembrane system</location>
        <topology evidence="1">Multi-pass membrane protein</topology>
    </subcellularLocation>
</comment>
<gene>
    <name evidence="10" type="ORF">A3Q56_04721</name>
</gene>
<evidence type="ECO:0000313" key="10">
    <source>
        <dbReference type="EMBL" id="OAF67549.1"/>
    </source>
</evidence>
<dbReference type="AlphaFoldDB" id="A0A177AZV2"/>
<dbReference type="GO" id="GO:0015184">
    <property type="term" value="F:L-cystine transmembrane transporter activity"/>
    <property type="evidence" value="ECO:0007669"/>
    <property type="project" value="TreeGrafter"/>
</dbReference>
<comment type="similarity">
    <text evidence="2">Belongs to the cystinosin family.</text>
</comment>
<dbReference type="GO" id="GO:0012505">
    <property type="term" value="C:endomembrane system"/>
    <property type="evidence" value="ECO:0007669"/>
    <property type="project" value="UniProtKB-SubCell"/>
</dbReference>
<evidence type="ECO:0000256" key="3">
    <source>
        <dbReference type="ARBA" id="ARBA00022448"/>
    </source>
</evidence>
<feature type="transmembrane region" description="Helical" evidence="9">
    <location>
        <begin position="12"/>
        <end position="35"/>
    </location>
</feature>
<dbReference type="PANTHER" id="PTHR13131:SF5">
    <property type="entry name" value="CYSTINOSIN"/>
    <property type="match status" value="1"/>
</dbReference>
<dbReference type="InterPro" id="IPR005282">
    <property type="entry name" value="LC_transporter"/>
</dbReference>
<comment type="catalytic activity">
    <reaction evidence="8">
        <text>L-cystine(out) + H(+)(out) = L-cystine(in) + H(+)(in)</text>
        <dbReference type="Rhea" id="RHEA:66172"/>
        <dbReference type="ChEBI" id="CHEBI:15378"/>
        <dbReference type="ChEBI" id="CHEBI:35491"/>
    </reaction>
    <physiologicalReaction direction="left-to-right" evidence="8">
        <dbReference type="Rhea" id="RHEA:66173"/>
    </physiologicalReaction>
</comment>
<keyword evidence="5" id="KW-0677">Repeat</keyword>
<evidence type="ECO:0000313" key="11">
    <source>
        <dbReference type="Proteomes" id="UP000078046"/>
    </source>
</evidence>
<evidence type="ECO:0000256" key="8">
    <source>
        <dbReference type="ARBA" id="ARBA00048473"/>
    </source>
</evidence>
<keyword evidence="3" id="KW-0813">Transport</keyword>
<organism evidence="10 11">
    <name type="scientific">Intoshia linei</name>
    <dbReference type="NCBI Taxonomy" id="1819745"/>
    <lineage>
        <taxon>Eukaryota</taxon>
        <taxon>Metazoa</taxon>
        <taxon>Spiralia</taxon>
        <taxon>Lophotrochozoa</taxon>
        <taxon>Mesozoa</taxon>
        <taxon>Orthonectida</taxon>
        <taxon>Rhopaluridae</taxon>
        <taxon>Intoshia</taxon>
    </lineage>
</organism>
<dbReference type="GO" id="GO:0005774">
    <property type="term" value="C:vacuolar membrane"/>
    <property type="evidence" value="ECO:0007669"/>
    <property type="project" value="TreeGrafter"/>
</dbReference>
<keyword evidence="11" id="KW-1185">Reference proteome</keyword>
<comment type="caution">
    <text evidence="10">The sequence shown here is derived from an EMBL/GenBank/DDBJ whole genome shotgun (WGS) entry which is preliminary data.</text>
</comment>
<dbReference type="Pfam" id="PF04193">
    <property type="entry name" value="PQ-loop"/>
    <property type="match status" value="1"/>
</dbReference>
<keyword evidence="6 9" id="KW-1133">Transmembrane helix</keyword>
<keyword evidence="7 9" id="KW-0472">Membrane</keyword>
<protein>
    <recommendedName>
        <fullName evidence="12">Cystinosin</fullName>
    </recommendedName>
</protein>
<dbReference type="InterPro" id="IPR006603">
    <property type="entry name" value="PQ-loop_rpt"/>
</dbReference>
<evidence type="ECO:0000256" key="4">
    <source>
        <dbReference type="ARBA" id="ARBA00022692"/>
    </source>
</evidence>
<evidence type="ECO:0000256" key="1">
    <source>
        <dbReference type="ARBA" id="ARBA00004127"/>
    </source>
</evidence>
<dbReference type="EMBL" id="LWCA01000634">
    <property type="protein sequence ID" value="OAF67549.1"/>
    <property type="molecule type" value="Genomic_DNA"/>
</dbReference>
<proteinExistence type="inferred from homology"/>
<evidence type="ECO:0000256" key="6">
    <source>
        <dbReference type="ARBA" id="ARBA00022989"/>
    </source>
</evidence>
<evidence type="ECO:0000256" key="9">
    <source>
        <dbReference type="SAM" id="Phobius"/>
    </source>
</evidence>
<evidence type="ECO:0008006" key="12">
    <source>
        <dbReference type="Google" id="ProtNLM"/>
    </source>
</evidence>
<dbReference type="PANTHER" id="PTHR13131">
    <property type="entry name" value="CYSTINOSIN"/>
    <property type="match status" value="1"/>
</dbReference>